<feature type="domain" description="Fibronectin type-III" evidence="3">
    <location>
        <begin position="310"/>
        <end position="407"/>
    </location>
</feature>
<dbReference type="CDD" id="cd00063">
    <property type="entry name" value="FN3"/>
    <property type="match status" value="1"/>
</dbReference>
<dbReference type="InterPro" id="IPR007110">
    <property type="entry name" value="Ig-like_dom"/>
</dbReference>
<dbReference type="InterPro" id="IPR013783">
    <property type="entry name" value="Ig-like_fold"/>
</dbReference>
<dbReference type="Proteomes" id="UP000507470">
    <property type="component" value="Unassembled WGS sequence"/>
</dbReference>
<evidence type="ECO:0000256" key="1">
    <source>
        <dbReference type="ARBA" id="ARBA00023157"/>
    </source>
</evidence>
<dbReference type="InterPro" id="IPR036116">
    <property type="entry name" value="FN3_sf"/>
</dbReference>
<sequence length="412" mass="46329">MSIPTLDIWISVRTLPAVTDSLGHKLIGKKGSIKPIITPFDPDILSTEETKSFDISCQSTGSRPAASMYWLLGQKNITSNSTYLSNQESLTDKYTVTSNLRYRVDRRYNGQKLICRAVNIAGSMETFRTLYVKYAPDVTVENKTFSQTQSSRQIHSTLDSHPPVNTCKWHHLSKYGEHIRYFSGNNQILTLPLVTENKQYQDTGEYVCTAENGIVGINGQLKQTGSGYVNSNAPPVITADNKDNFTQYGKFGKGTKVYVNVYSIPKYSRISWYIGNTQLVSRKYVTEVEPAIVQDVFHGVAVQLDGGPETPLNFTITSSGETSITVQWIPGYDGGHTQSFYIEYRMIGTNAWFPDHEIKTSNQLDSHNIYTLSGLQDKTTYELRMYAKNKFNQSQHTDIQTTKTLHSGIVEI</sequence>
<proteinExistence type="predicted"/>
<gene>
    <name evidence="4" type="ORF">MCOR_29562</name>
</gene>
<protein>
    <submittedName>
        <fullName evidence="4">Uncharacterized protein</fullName>
    </submittedName>
</protein>
<evidence type="ECO:0000313" key="4">
    <source>
        <dbReference type="EMBL" id="CAC5394845.1"/>
    </source>
</evidence>
<dbReference type="AlphaFoldDB" id="A0A6J8CFC9"/>
<name>A0A6J8CFC9_MYTCO</name>
<evidence type="ECO:0000313" key="5">
    <source>
        <dbReference type="Proteomes" id="UP000507470"/>
    </source>
</evidence>
<dbReference type="Pfam" id="PF08205">
    <property type="entry name" value="C2-set_2"/>
    <property type="match status" value="1"/>
</dbReference>
<keyword evidence="1" id="KW-1015">Disulfide bond</keyword>
<dbReference type="SMART" id="SM00060">
    <property type="entry name" value="FN3"/>
    <property type="match status" value="1"/>
</dbReference>
<evidence type="ECO:0000259" key="2">
    <source>
        <dbReference type="PROSITE" id="PS50835"/>
    </source>
</evidence>
<dbReference type="PANTHER" id="PTHR23278:SF4">
    <property type="entry name" value="SIDESTEP, ISOFORM C"/>
    <property type="match status" value="1"/>
</dbReference>
<dbReference type="InterPro" id="IPR013162">
    <property type="entry name" value="CD80_C2-set"/>
</dbReference>
<feature type="domain" description="Ig-like" evidence="2">
    <location>
        <begin position="136"/>
        <end position="224"/>
    </location>
</feature>
<dbReference type="PROSITE" id="PS50853">
    <property type="entry name" value="FN3"/>
    <property type="match status" value="1"/>
</dbReference>
<evidence type="ECO:0000259" key="3">
    <source>
        <dbReference type="PROSITE" id="PS50853"/>
    </source>
</evidence>
<dbReference type="Gene3D" id="2.60.40.10">
    <property type="entry name" value="Immunoglobulins"/>
    <property type="match status" value="3"/>
</dbReference>
<dbReference type="SUPFAM" id="SSF48726">
    <property type="entry name" value="Immunoglobulin"/>
    <property type="match status" value="2"/>
</dbReference>
<feature type="domain" description="Ig-like" evidence="2">
    <location>
        <begin position="35"/>
        <end position="131"/>
    </location>
</feature>
<dbReference type="Pfam" id="PF00041">
    <property type="entry name" value="fn3"/>
    <property type="match status" value="1"/>
</dbReference>
<dbReference type="CDD" id="cd00096">
    <property type="entry name" value="Ig"/>
    <property type="match status" value="1"/>
</dbReference>
<dbReference type="SUPFAM" id="SSF49265">
    <property type="entry name" value="Fibronectin type III"/>
    <property type="match status" value="1"/>
</dbReference>
<dbReference type="OrthoDB" id="10006996at2759"/>
<organism evidence="4 5">
    <name type="scientific">Mytilus coruscus</name>
    <name type="common">Sea mussel</name>
    <dbReference type="NCBI Taxonomy" id="42192"/>
    <lineage>
        <taxon>Eukaryota</taxon>
        <taxon>Metazoa</taxon>
        <taxon>Spiralia</taxon>
        <taxon>Lophotrochozoa</taxon>
        <taxon>Mollusca</taxon>
        <taxon>Bivalvia</taxon>
        <taxon>Autobranchia</taxon>
        <taxon>Pteriomorphia</taxon>
        <taxon>Mytilida</taxon>
        <taxon>Mytiloidea</taxon>
        <taxon>Mytilidae</taxon>
        <taxon>Mytilinae</taxon>
        <taxon>Mytilus</taxon>
    </lineage>
</organism>
<dbReference type="InterPro" id="IPR003961">
    <property type="entry name" value="FN3_dom"/>
</dbReference>
<keyword evidence="5" id="KW-1185">Reference proteome</keyword>
<dbReference type="EMBL" id="CACVKT020005392">
    <property type="protein sequence ID" value="CAC5394845.1"/>
    <property type="molecule type" value="Genomic_DNA"/>
</dbReference>
<dbReference type="PANTHER" id="PTHR23278">
    <property type="entry name" value="SIDESTEP PROTEIN"/>
    <property type="match status" value="1"/>
</dbReference>
<dbReference type="PROSITE" id="PS50835">
    <property type="entry name" value="IG_LIKE"/>
    <property type="match status" value="2"/>
</dbReference>
<dbReference type="InterPro" id="IPR036179">
    <property type="entry name" value="Ig-like_dom_sf"/>
</dbReference>
<reference evidence="4 5" key="1">
    <citation type="submission" date="2020-06" db="EMBL/GenBank/DDBJ databases">
        <authorList>
            <person name="Li R."/>
            <person name="Bekaert M."/>
        </authorList>
    </citation>
    <scope>NUCLEOTIDE SEQUENCE [LARGE SCALE GENOMIC DNA]</scope>
    <source>
        <strain evidence="5">wild</strain>
    </source>
</reference>
<accession>A0A6J8CFC9</accession>